<dbReference type="AlphaFoldDB" id="A0A645CNF1"/>
<protein>
    <submittedName>
        <fullName evidence="1">Uncharacterized protein</fullName>
    </submittedName>
</protein>
<dbReference type="EMBL" id="VSSQ01028725">
    <property type="protein sequence ID" value="MPM78556.1"/>
    <property type="molecule type" value="Genomic_DNA"/>
</dbReference>
<accession>A0A645CNF1</accession>
<evidence type="ECO:0000313" key="1">
    <source>
        <dbReference type="EMBL" id="MPM78556.1"/>
    </source>
</evidence>
<proteinExistence type="predicted"/>
<gene>
    <name evidence="1" type="ORF">SDC9_125567</name>
</gene>
<comment type="caution">
    <text evidence="1">The sequence shown here is derived from an EMBL/GenBank/DDBJ whole genome shotgun (WGS) entry which is preliminary data.</text>
</comment>
<sequence>MVDRAVAVFGRTRHVGNAQRGIDGVVHGWSTITPAQHAHRHQIGAQLAQRFMTQESLGRVVGDEHARIRSGCRDQGLCQFSALGL</sequence>
<name>A0A645CNF1_9ZZZZ</name>
<reference evidence="1" key="1">
    <citation type="submission" date="2019-08" db="EMBL/GenBank/DDBJ databases">
        <authorList>
            <person name="Kucharzyk K."/>
            <person name="Murdoch R.W."/>
            <person name="Higgins S."/>
            <person name="Loffler F."/>
        </authorList>
    </citation>
    <scope>NUCLEOTIDE SEQUENCE</scope>
</reference>
<organism evidence="1">
    <name type="scientific">bioreactor metagenome</name>
    <dbReference type="NCBI Taxonomy" id="1076179"/>
    <lineage>
        <taxon>unclassified sequences</taxon>
        <taxon>metagenomes</taxon>
        <taxon>ecological metagenomes</taxon>
    </lineage>
</organism>